<dbReference type="Pfam" id="PF01047">
    <property type="entry name" value="MarR"/>
    <property type="match status" value="1"/>
</dbReference>
<evidence type="ECO:0000313" key="5">
    <source>
        <dbReference type="EMBL" id="SHF86480.1"/>
    </source>
</evidence>
<dbReference type="PANTHER" id="PTHR33164">
    <property type="entry name" value="TRANSCRIPTIONAL REGULATOR, MARR FAMILY"/>
    <property type="match status" value="1"/>
</dbReference>
<evidence type="ECO:0000256" key="1">
    <source>
        <dbReference type="ARBA" id="ARBA00023015"/>
    </source>
</evidence>
<dbReference type="InterPro" id="IPR036390">
    <property type="entry name" value="WH_DNA-bd_sf"/>
</dbReference>
<dbReference type="RefSeq" id="WP_072836848.1">
    <property type="nucleotide sequence ID" value="NZ_FQUU01000021.1"/>
</dbReference>
<dbReference type="Gene3D" id="1.10.10.10">
    <property type="entry name" value="Winged helix-like DNA-binding domain superfamily/Winged helix DNA-binding domain"/>
    <property type="match status" value="1"/>
</dbReference>
<evidence type="ECO:0000259" key="4">
    <source>
        <dbReference type="PROSITE" id="PS50995"/>
    </source>
</evidence>
<dbReference type="GO" id="GO:0003700">
    <property type="term" value="F:DNA-binding transcription factor activity"/>
    <property type="evidence" value="ECO:0007669"/>
    <property type="project" value="InterPro"/>
</dbReference>
<dbReference type="STRING" id="1121884.SAMN02745131_03726"/>
<dbReference type="GO" id="GO:0003677">
    <property type="term" value="F:DNA binding"/>
    <property type="evidence" value="ECO:0007669"/>
    <property type="project" value="UniProtKB-KW"/>
</dbReference>
<dbReference type="PANTHER" id="PTHR33164:SF64">
    <property type="entry name" value="TRANSCRIPTIONAL REGULATOR SLYA"/>
    <property type="match status" value="1"/>
</dbReference>
<keyword evidence="2 5" id="KW-0238">DNA-binding</keyword>
<evidence type="ECO:0000256" key="3">
    <source>
        <dbReference type="ARBA" id="ARBA00023163"/>
    </source>
</evidence>
<keyword evidence="6" id="KW-1185">Reference proteome</keyword>
<evidence type="ECO:0000313" key="6">
    <source>
        <dbReference type="Proteomes" id="UP000184048"/>
    </source>
</evidence>
<dbReference type="InterPro" id="IPR036388">
    <property type="entry name" value="WH-like_DNA-bd_sf"/>
</dbReference>
<evidence type="ECO:0000256" key="2">
    <source>
        <dbReference type="ARBA" id="ARBA00023125"/>
    </source>
</evidence>
<gene>
    <name evidence="5" type="ORF">SAMN02745131_03726</name>
</gene>
<organism evidence="5 6">
    <name type="scientific">Flavisolibacter ginsengisoli DSM 18119</name>
    <dbReference type="NCBI Taxonomy" id="1121884"/>
    <lineage>
        <taxon>Bacteria</taxon>
        <taxon>Pseudomonadati</taxon>
        <taxon>Bacteroidota</taxon>
        <taxon>Chitinophagia</taxon>
        <taxon>Chitinophagales</taxon>
        <taxon>Chitinophagaceae</taxon>
        <taxon>Flavisolibacter</taxon>
    </lineage>
</organism>
<dbReference type="PROSITE" id="PS01117">
    <property type="entry name" value="HTH_MARR_1"/>
    <property type="match status" value="1"/>
</dbReference>
<dbReference type="InterPro" id="IPR000835">
    <property type="entry name" value="HTH_MarR-typ"/>
</dbReference>
<dbReference type="SMART" id="SM00347">
    <property type="entry name" value="HTH_MARR"/>
    <property type="match status" value="1"/>
</dbReference>
<keyword evidence="1" id="KW-0805">Transcription regulation</keyword>
<proteinExistence type="predicted"/>
<dbReference type="AlphaFoldDB" id="A0A1M5F4E7"/>
<keyword evidence="3" id="KW-0804">Transcription</keyword>
<sequence>MERLDRVIFYSLDKTIKTYRQFAQKRFFEQGFDITIDQWLVLNAIYEKPGITQLEIAGKVFKDTASVTRIIDLLIKKELLKRDVHSSDRRRFTLEITPVGTKLMTKIIHVVEKNREIALQGISDKDLILMKETLNHIIDNCKQVL</sequence>
<dbReference type="InterPro" id="IPR023187">
    <property type="entry name" value="Tscrpt_reg_MarR-type_CS"/>
</dbReference>
<dbReference type="Proteomes" id="UP000184048">
    <property type="component" value="Unassembled WGS sequence"/>
</dbReference>
<reference evidence="5 6" key="1">
    <citation type="submission" date="2016-11" db="EMBL/GenBank/DDBJ databases">
        <authorList>
            <person name="Jaros S."/>
            <person name="Januszkiewicz K."/>
            <person name="Wedrychowicz H."/>
        </authorList>
    </citation>
    <scope>NUCLEOTIDE SEQUENCE [LARGE SCALE GENOMIC DNA]</scope>
    <source>
        <strain evidence="5 6">DSM 18119</strain>
    </source>
</reference>
<dbReference type="EMBL" id="FQUU01000021">
    <property type="protein sequence ID" value="SHF86480.1"/>
    <property type="molecule type" value="Genomic_DNA"/>
</dbReference>
<name>A0A1M5F4E7_9BACT</name>
<dbReference type="SUPFAM" id="SSF46785">
    <property type="entry name" value="Winged helix' DNA-binding domain"/>
    <property type="match status" value="1"/>
</dbReference>
<dbReference type="PROSITE" id="PS50995">
    <property type="entry name" value="HTH_MARR_2"/>
    <property type="match status" value="1"/>
</dbReference>
<dbReference type="PRINTS" id="PR00598">
    <property type="entry name" value="HTHMARR"/>
</dbReference>
<dbReference type="GO" id="GO:0006950">
    <property type="term" value="P:response to stress"/>
    <property type="evidence" value="ECO:0007669"/>
    <property type="project" value="TreeGrafter"/>
</dbReference>
<dbReference type="OrthoDB" id="5327581at2"/>
<dbReference type="InterPro" id="IPR039422">
    <property type="entry name" value="MarR/SlyA-like"/>
</dbReference>
<feature type="domain" description="HTH marR-type" evidence="4">
    <location>
        <begin position="1"/>
        <end position="139"/>
    </location>
</feature>
<protein>
    <submittedName>
        <fullName evidence="5">DNA-binding transcriptional regulator, MarR family</fullName>
    </submittedName>
</protein>
<accession>A0A1M5F4E7</accession>